<accession>A0AA97I2B8</accession>
<dbReference type="RefSeq" id="WP_317082683.1">
    <property type="nucleotide sequence ID" value="NZ_CP136594.1"/>
</dbReference>
<gene>
    <name evidence="3" type="ORF">RB602_02590</name>
</gene>
<dbReference type="PANTHER" id="PTHR30536">
    <property type="entry name" value="ALTRONATE/GALACTARATE DEHYDRATASE"/>
    <property type="match status" value="1"/>
</dbReference>
<organism evidence="3 4">
    <name type="scientific">Alterisphingorhabdus coralli</name>
    <dbReference type="NCBI Taxonomy" id="3071408"/>
    <lineage>
        <taxon>Bacteria</taxon>
        <taxon>Pseudomonadati</taxon>
        <taxon>Pseudomonadota</taxon>
        <taxon>Alphaproteobacteria</taxon>
        <taxon>Sphingomonadales</taxon>
        <taxon>Sphingomonadaceae</taxon>
        <taxon>Alterisphingorhabdus (ex Yan et al. 2024)</taxon>
    </lineage>
</organism>
<evidence type="ECO:0000313" key="4">
    <source>
        <dbReference type="Proteomes" id="UP001302429"/>
    </source>
</evidence>
<dbReference type="InterPro" id="IPR052172">
    <property type="entry name" value="UxaA_altronate/galactarate_dh"/>
</dbReference>
<name>A0AA97I2B8_9SPHN</name>
<proteinExistence type="predicted"/>
<reference evidence="3 4" key="1">
    <citation type="submission" date="2023-10" db="EMBL/GenBank/DDBJ databases">
        <title>Complete genome sequence of a Sphingomonadaceae bacterium.</title>
        <authorList>
            <person name="Yan C."/>
        </authorList>
    </citation>
    <scope>NUCLEOTIDE SEQUENCE [LARGE SCALE GENOMIC DNA]</scope>
    <source>
        <strain evidence="3 4">SCSIO 66989</strain>
    </source>
</reference>
<sequence length="98" mass="10287">MTGVQPALLLAPDDNVLIAITDLAAGNHVMDGERQITVRQDVPIGHKLARQEIPAGSKVTKYGAGIGSATCDIAQGDWVHLHNLASDYLATRTEGNAA</sequence>
<dbReference type="CDD" id="cd11613">
    <property type="entry name" value="SAF_AH_GD"/>
    <property type="match status" value="1"/>
</dbReference>
<dbReference type="InterPro" id="IPR013974">
    <property type="entry name" value="SAF"/>
</dbReference>
<dbReference type="GO" id="GO:0019698">
    <property type="term" value="P:D-galacturonate catabolic process"/>
    <property type="evidence" value="ECO:0007669"/>
    <property type="project" value="TreeGrafter"/>
</dbReference>
<dbReference type="EMBL" id="CP136594">
    <property type="protein sequence ID" value="WOE75620.1"/>
    <property type="molecule type" value="Genomic_DNA"/>
</dbReference>
<dbReference type="Gene3D" id="2.30.130.110">
    <property type="match status" value="1"/>
</dbReference>
<dbReference type="Pfam" id="PF08666">
    <property type="entry name" value="SAF"/>
    <property type="match status" value="1"/>
</dbReference>
<dbReference type="PANTHER" id="PTHR30536:SF5">
    <property type="entry name" value="ALTRONATE DEHYDRATASE"/>
    <property type="match status" value="1"/>
</dbReference>
<dbReference type="KEGG" id="acoa:RB602_02590"/>
<keyword evidence="1" id="KW-0456">Lyase</keyword>
<keyword evidence="4" id="KW-1185">Reference proteome</keyword>
<dbReference type="GO" id="GO:0016829">
    <property type="term" value="F:lyase activity"/>
    <property type="evidence" value="ECO:0007669"/>
    <property type="project" value="UniProtKB-KW"/>
</dbReference>
<evidence type="ECO:0000256" key="1">
    <source>
        <dbReference type="ARBA" id="ARBA00023239"/>
    </source>
</evidence>
<dbReference type="AlphaFoldDB" id="A0AA97I2B8"/>
<evidence type="ECO:0000259" key="2">
    <source>
        <dbReference type="SMART" id="SM00858"/>
    </source>
</evidence>
<keyword evidence="3" id="KW-0378">Hydrolase</keyword>
<dbReference type="SMART" id="SM00858">
    <property type="entry name" value="SAF"/>
    <property type="match status" value="1"/>
</dbReference>
<dbReference type="GO" id="GO:0016787">
    <property type="term" value="F:hydrolase activity"/>
    <property type="evidence" value="ECO:0007669"/>
    <property type="project" value="UniProtKB-KW"/>
</dbReference>
<dbReference type="InterPro" id="IPR044144">
    <property type="entry name" value="SAF_UxaA/GarD"/>
</dbReference>
<dbReference type="Proteomes" id="UP001302429">
    <property type="component" value="Chromosome"/>
</dbReference>
<protein>
    <submittedName>
        <fullName evidence="3">UxaA family hydrolase</fullName>
    </submittedName>
</protein>
<evidence type="ECO:0000313" key="3">
    <source>
        <dbReference type="EMBL" id="WOE75620.1"/>
    </source>
</evidence>
<feature type="domain" description="SAF" evidence="2">
    <location>
        <begin position="14"/>
        <end position="85"/>
    </location>
</feature>